<dbReference type="Pfam" id="PF01381">
    <property type="entry name" value="HTH_3"/>
    <property type="match status" value="1"/>
</dbReference>
<comment type="caution">
    <text evidence="3">The sequence shown here is derived from an EMBL/GenBank/DDBJ whole genome shotgun (WGS) entry which is preliminary data.</text>
</comment>
<evidence type="ECO:0000259" key="2">
    <source>
        <dbReference type="PROSITE" id="PS50943"/>
    </source>
</evidence>
<dbReference type="CDD" id="cd00093">
    <property type="entry name" value="HTH_XRE"/>
    <property type="match status" value="1"/>
</dbReference>
<dbReference type="CDD" id="cd02209">
    <property type="entry name" value="cupin_XRE_C"/>
    <property type="match status" value="1"/>
</dbReference>
<dbReference type="InterPro" id="IPR011051">
    <property type="entry name" value="RmlC_Cupin_sf"/>
</dbReference>
<dbReference type="InterPro" id="IPR050807">
    <property type="entry name" value="TransReg_Diox_bact_type"/>
</dbReference>
<dbReference type="EMBL" id="JBFPJR010000011">
    <property type="protein sequence ID" value="MEX0427609.1"/>
    <property type="molecule type" value="Genomic_DNA"/>
</dbReference>
<dbReference type="RefSeq" id="WP_367993157.1">
    <property type="nucleotide sequence ID" value="NZ_JBFPJR010000011.1"/>
</dbReference>
<dbReference type="PANTHER" id="PTHR46797">
    <property type="entry name" value="HTH-TYPE TRANSCRIPTIONAL REGULATOR"/>
    <property type="match status" value="1"/>
</dbReference>
<dbReference type="Proteomes" id="UP001556631">
    <property type="component" value="Unassembled WGS sequence"/>
</dbReference>
<dbReference type="Gene3D" id="2.60.120.10">
    <property type="entry name" value="Jelly Rolls"/>
    <property type="match status" value="1"/>
</dbReference>
<dbReference type="SUPFAM" id="SSF47413">
    <property type="entry name" value="lambda repressor-like DNA-binding domains"/>
    <property type="match status" value="1"/>
</dbReference>
<keyword evidence="1" id="KW-0238">DNA-binding</keyword>
<gene>
    <name evidence="3" type="ORF">AB3X52_08265</name>
</gene>
<reference evidence="3 4" key="1">
    <citation type="submission" date="2024-07" db="EMBL/GenBank/DDBJ databases">
        <authorList>
            <person name="Lee S."/>
            <person name="Kang M."/>
        </authorList>
    </citation>
    <scope>NUCLEOTIDE SEQUENCE [LARGE SCALE GENOMIC DNA]</scope>
    <source>
        <strain evidence="3 4">DS6</strain>
    </source>
</reference>
<dbReference type="Gene3D" id="1.10.260.40">
    <property type="entry name" value="lambda repressor-like DNA-binding domains"/>
    <property type="match status" value="1"/>
</dbReference>
<proteinExistence type="predicted"/>
<keyword evidence="4" id="KW-1185">Reference proteome</keyword>
<evidence type="ECO:0000313" key="4">
    <source>
        <dbReference type="Proteomes" id="UP001556631"/>
    </source>
</evidence>
<accession>A0ABV3SYR5</accession>
<dbReference type="SUPFAM" id="SSF51182">
    <property type="entry name" value="RmlC-like cupins"/>
    <property type="match status" value="1"/>
</dbReference>
<dbReference type="InterPro" id="IPR001387">
    <property type="entry name" value="Cro/C1-type_HTH"/>
</dbReference>
<dbReference type="InterPro" id="IPR014710">
    <property type="entry name" value="RmlC-like_jellyroll"/>
</dbReference>
<evidence type="ECO:0000256" key="1">
    <source>
        <dbReference type="ARBA" id="ARBA00023125"/>
    </source>
</evidence>
<dbReference type="SMART" id="SM00530">
    <property type="entry name" value="HTH_XRE"/>
    <property type="match status" value="1"/>
</dbReference>
<organism evidence="3 4">
    <name type="scientific">Nocardioides eburneus</name>
    <dbReference type="NCBI Taxonomy" id="3231482"/>
    <lineage>
        <taxon>Bacteria</taxon>
        <taxon>Bacillati</taxon>
        <taxon>Actinomycetota</taxon>
        <taxon>Actinomycetes</taxon>
        <taxon>Propionibacteriales</taxon>
        <taxon>Nocardioidaceae</taxon>
        <taxon>Nocardioides</taxon>
    </lineage>
</organism>
<evidence type="ECO:0000313" key="3">
    <source>
        <dbReference type="EMBL" id="MEX0427609.1"/>
    </source>
</evidence>
<dbReference type="PANTHER" id="PTHR46797:SF1">
    <property type="entry name" value="METHYLPHOSPHONATE SYNTHASE"/>
    <property type="match status" value="1"/>
</dbReference>
<sequence>MSSHQQLVARNVRRFRQERGLSMGELARRAGLAKQTLSTIEQGQGNPTVETLALLGDALDVSLRRLLTEWGTPVYVQRAAGAEWADHAQWRERLLDEVYGSGYVRTLLLRLDRRAHQRPEIDAHTAGTLHHLYVISGRLRTGPLSEPVELGPGDFARYPGDVPHVLAPLTEKVVAFVVSTEPQLRQVAPVR</sequence>
<dbReference type="PROSITE" id="PS50943">
    <property type="entry name" value="HTH_CROC1"/>
    <property type="match status" value="1"/>
</dbReference>
<name>A0ABV3SYR5_9ACTN</name>
<protein>
    <submittedName>
        <fullName evidence="3">Helix-turn-helix domain-containing protein</fullName>
    </submittedName>
</protein>
<feature type="domain" description="HTH cro/C1-type" evidence="2">
    <location>
        <begin position="12"/>
        <end position="66"/>
    </location>
</feature>
<dbReference type="InterPro" id="IPR010982">
    <property type="entry name" value="Lambda_DNA-bd_dom_sf"/>
</dbReference>